<evidence type="ECO:0000313" key="3">
    <source>
        <dbReference type="EMBL" id="GFH01940.1"/>
    </source>
</evidence>
<proteinExistence type="predicted"/>
<dbReference type="Gene3D" id="3.30.420.10">
    <property type="entry name" value="Ribonuclease H-like superfamily/Ribonuclease H"/>
    <property type="match status" value="1"/>
</dbReference>
<dbReference type="AlphaFoldDB" id="A0A7I9ZLN3"/>
<comment type="function">
    <text evidence="1">Involved in the transposition of the insertion sequence.</text>
</comment>
<keyword evidence="4" id="KW-1185">Reference proteome</keyword>
<dbReference type="EMBL" id="BLLB01000002">
    <property type="protein sequence ID" value="GFH01940.1"/>
    <property type="molecule type" value="Genomic_DNA"/>
</dbReference>
<dbReference type="NCBIfam" id="NF033516">
    <property type="entry name" value="transpos_IS3"/>
    <property type="match status" value="1"/>
</dbReference>
<organism evidence="3 4">
    <name type="scientific">Mycolicibacterium hippocampi</name>
    <dbReference type="NCBI Taxonomy" id="659824"/>
    <lineage>
        <taxon>Bacteria</taxon>
        <taxon>Bacillati</taxon>
        <taxon>Actinomycetota</taxon>
        <taxon>Actinomycetes</taxon>
        <taxon>Mycobacteriales</taxon>
        <taxon>Mycobacteriaceae</taxon>
        <taxon>Mycolicibacterium</taxon>
    </lineage>
</organism>
<dbReference type="InterPro" id="IPR050900">
    <property type="entry name" value="Transposase_IS3/IS150/IS904"/>
</dbReference>
<evidence type="ECO:0000256" key="1">
    <source>
        <dbReference type="ARBA" id="ARBA00002286"/>
    </source>
</evidence>
<dbReference type="SUPFAM" id="SSF53098">
    <property type="entry name" value="Ribonuclease H-like"/>
    <property type="match status" value="1"/>
</dbReference>
<gene>
    <name evidence="3" type="ORF">MHIP_24230</name>
</gene>
<dbReference type="InterPro" id="IPR048020">
    <property type="entry name" value="Transpos_IS3"/>
</dbReference>
<dbReference type="InterPro" id="IPR025948">
    <property type="entry name" value="HTH-like_dom"/>
</dbReference>
<sequence>MLQYHRRRPIQDRQVRRLIVADTITAIYQRSRGTYGRKRIRAALWADYDMNVNHKLVHSIMSEQGLNGLPRPRRRKPNLIGVGTPVDLVNRRFTATRPNELWCTDITEHPARDGKVYCCAILDCFSRMIVARTFSTVADTALVNNAVNMAVNGRNRSGPTVLHADDGTQFTSWSFGENMRRWGLLSSFGTVGDCFDNAAMESFWARMQVELLNTRRWSTTIELAAAMADYIDNFYNVERRHSYLGNISPTEFETLWTSTYSIPQLA</sequence>
<dbReference type="InterPro" id="IPR012337">
    <property type="entry name" value="RNaseH-like_sf"/>
</dbReference>
<evidence type="ECO:0000259" key="2">
    <source>
        <dbReference type="PROSITE" id="PS50994"/>
    </source>
</evidence>
<reference evidence="3 4" key="1">
    <citation type="journal article" date="2019" name="Emerg. Microbes Infect.">
        <title>Comprehensive subspecies identification of 175 nontuberculous mycobacteria species based on 7547 genomic profiles.</title>
        <authorList>
            <person name="Matsumoto Y."/>
            <person name="Kinjo T."/>
            <person name="Motooka D."/>
            <person name="Nabeya D."/>
            <person name="Jung N."/>
            <person name="Uechi K."/>
            <person name="Horii T."/>
            <person name="Iida T."/>
            <person name="Fujita J."/>
            <person name="Nakamura S."/>
        </authorList>
    </citation>
    <scope>NUCLEOTIDE SEQUENCE [LARGE SCALE GENOMIC DNA]</scope>
    <source>
        <strain evidence="3 4">JCM 30996</strain>
    </source>
</reference>
<comment type="caution">
    <text evidence="3">The sequence shown here is derived from an EMBL/GenBank/DDBJ whole genome shotgun (WGS) entry which is preliminary data.</text>
</comment>
<protein>
    <recommendedName>
        <fullName evidence="2">Integrase catalytic domain-containing protein</fullName>
    </recommendedName>
</protein>
<feature type="domain" description="Integrase catalytic" evidence="2">
    <location>
        <begin position="94"/>
        <end position="257"/>
    </location>
</feature>
<dbReference type="RefSeq" id="WP_205390362.1">
    <property type="nucleotide sequence ID" value="NZ_BLLB01000002.1"/>
</dbReference>
<accession>A0A7I9ZLN3</accession>
<dbReference type="PANTHER" id="PTHR46889">
    <property type="entry name" value="TRANSPOSASE INSF FOR INSERTION SEQUENCE IS3B-RELATED"/>
    <property type="match status" value="1"/>
</dbReference>
<name>A0A7I9ZLN3_9MYCO</name>
<dbReference type="PROSITE" id="PS50994">
    <property type="entry name" value="INTEGRASE"/>
    <property type="match status" value="1"/>
</dbReference>
<dbReference type="InterPro" id="IPR036397">
    <property type="entry name" value="RNaseH_sf"/>
</dbReference>
<dbReference type="InterPro" id="IPR001584">
    <property type="entry name" value="Integrase_cat-core"/>
</dbReference>
<dbReference type="GO" id="GO:0003676">
    <property type="term" value="F:nucleic acid binding"/>
    <property type="evidence" value="ECO:0007669"/>
    <property type="project" value="InterPro"/>
</dbReference>
<dbReference type="Pfam" id="PF13276">
    <property type="entry name" value="HTH_21"/>
    <property type="match status" value="1"/>
</dbReference>
<dbReference type="Proteomes" id="UP000465304">
    <property type="component" value="Unassembled WGS sequence"/>
</dbReference>
<dbReference type="Pfam" id="PF00665">
    <property type="entry name" value="rve"/>
    <property type="match status" value="1"/>
</dbReference>
<dbReference type="Pfam" id="PF13333">
    <property type="entry name" value="rve_2"/>
    <property type="match status" value="1"/>
</dbReference>
<dbReference type="GO" id="GO:0015074">
    <property type="term" value="P:DNA integration"/>
    <property type="evidence" value="ECO:0007669"/>
    <property type="project" value="InterPro"/>
</dbReference>
<dbReference type="PANTHER" id="PTHR46889:SF4">
    <property type="entry name" value="TRANSPOSASE INSO FOR INSERTION SEQUENCE ELEMENT IS911B-RELATED"/>
    <property type="match status" value="1"/>
</dbReference>
<evidence type="ECO:0000313" key="4">
    <source>
        <dbReference type="Proteomes" id="UP000465304"/>
    </source>
</evidence>